<accession>A0ABX5LUU4</accession>
<dbReference type="Proteomes" id="UP000245523">
    <property type="component" value="Unassembled WGS sequence"/>
</dbReference>
<dbReference type="InterPro" id="IPR013320">
    <property type="entry name" value="ConA-like_dom_sf"/>
</dbReference>
<dbReference type="Pfam" id="PF13385">
    <property type="entry name" value="Laminin_G_3"/>
    <property type="match status" value="1"/>
</dbReference>
<reference evidence="1 2" key="1">
    <citation type="submission" date="2018-05" db="EMBL/GenBank/DDBJ databases">
        <title>Animal gut microbial communities from fecal samples from Wisconsin, USA.</title>
        <authorList>
            <person name="Neumann A."/>
        </authorList>
    </citation>
    <scope>NUCLEOTIDE SEQUENCE [LARGE SCALE GENOMIC DNA]</scope>
    <source>
        <strain evidence="1 2">UWS4</strain>
    </source>
</reference>
<dbReference type="PROSITE" id="PS51257">
    <property type="entry name" value="PROKAR_LIPOPROTEIN"/>
    <property type="match status" value="1"/>
</dbReference>
<dbReference type="EMBL" id="QGHD01000001">
    <property type="protein sequence ID" value="PWL04230.1"/>
    <property type="molecule type" value="Genomic_DNA"/>
</dbReference>
<keyword evidence="2" id="KW-1185">Reference proteome</keyword>
<gene>
    <name evidence="1" type="ORF">B0H50_101244</name>
</gene>
<evidence type="ECO:0000313" key="2">
    <source>
        <dbReference type="Proteomes" id="UP000245523"/>
    </source>
</evidence>
<comment type="caution">
    <text evidence="1">The sequence shown here is derived from an EMBL/GenBank/DDBJ whole genome shotgun (WGS) entry which is preliminary data.</text>
</comment>
<name>A0ABX5LUU4_9BACT</name>
<evidence type="ECO:0000313" key="1">
    <source>
        <dbReference type="EMBL" id="PWL04230.1"/>
    </source>
</evidence>
<proteinExistence type="predicted"/>
<organism evidence="1 2">
    <name type="scientific">Hallerella porci</name>
    <dbReference type="NCBI Taxonomy" id="1945871"/>
    <lineage>
        <taxon>Bacteria</taxon>
        <taxon>Pseudomonadati</taxon>
        <taxon>Fibrobacterota</taxon>
        <taxon>Fibrobacteria</taxon>
        <taxon>Fibrobacterales</taxon>
        <taxon>Fibrobacteraceae</taxon>
        <taxon>Hallerella</taxon>
    </lineage>
</organism>
<sequence>MQKLCEKWLASAFALTLLISILIVAGTGCSDNRTSLGNSAESGNPEIAGILHFADGTPAAKVKVQLVPKNYSAADDEVLNAAWTSESDSLGQFAFENVPAEGFSLEANDPISGKKFLQMGLASTLDSSVLKVEGILENVGGVRLGAHGFEDGTTGYVYVPGTTILRQVIVEMGNIFVDSLPADSLSPFIFVADNGYSLSLDKGVKIIADSTIQIDPEKVALEFSFALTPKEIGLSEDLKNFPLTLRLDSNDFDAKILQKVSGSWSAILCGDTLPLDLSYSDGKNFTFWTRIPRLRAKATDTLSLHFAEDAKTSFADSTDRIFSDGFIAAWHFDEGKDSVRDATGNRFRGVPEKVTVSEDAAVGSAFYYDGKSGSVTIPNSRTGDLDFDTHAQRTFSVWVRLDSKERSRVVFGKGASNYHLMYLSSASTPPSGIWLYEAYSDLTGDSTAVSVRNWYTDSSVTVNEWTFITIAQGDSSTAMYVNDSLVTDSPRQGKNSTPRITDSLFVIGKLIYPADDPSDIVTHHFEGVIDELHVSRVTRSAAWIKASYANQNPKKKWPTLMKN</sequence>
<dbReference type="SUPFAM" id="SSF49899">
    <property type="entry name" value="Concanavalin A-like lectins/glucanases"/>
    <property type="match status" value="1"/>
</dbReference>
<dbReference type="Gene3D" id="2.60.120.200">
    <property type="match status" value="1"/>
</dbReference>
<protein>
    <submittedName>
        <fullName evidence="1">Concanavalin A-like lectin/glucanase superfamily protein</fullName>
    </submittedName>
</protein>
<dbReference type="RefSeq" id="WP_106198079.1">
    <property type="nucleotide sequence ID" value="NZ_JAXEIU010000038.1"/>
</dbReference>